<keyword evidence="1" id="KW-0812">Transmembrane</keyword>
<dbReference type="EMBL" id="BNCH01000007">
    <property type="protein sequence ID" value="GHF04735.1"/>
    <property type="molecule type" value="Genomic_DNA"/>
</dbReference>
<evidence type="ECO:0000313" key="4">
    <source>
        <dbReference type="Proteomes" id="UP000609802"/>
    </source>
</evidence>
<sequence length="45" mass="5076">MMEDHVHGTMDTSEQEKTFEGFVKFSARAVIAFLVVLLLLAMFNA</sequence>
<proteinExistence type="predicted"/>
<feature type="transmembrane region" description="Helical" evidence="1">
    <location>
        <begin position="25"/>
        <end position="43"/>
    </location>
</feature>
<evidence type="ECO:0000256" key="1">
    <source>
        <dbReference type="SAM" id="Phobius"/>
    </source>
</evidence>
<dbReference type="RefSeq" id="WP_308442459.1">
    <property type="nucleotide sequence ID" value="NZ_BNCH01000007.1"/>
</dbReference>
<evidence type="ECO:0000313" key="3">
    <source>
        <dbReference type="EMBL" id="GHF04735.1"/>
    </source>
</evidence>
<keyword evidence="1" id="KW-1133">Transmembrane helix</keyword>
<dbReference type="Proteomes" id="UP000609802">
    <property type="component" value="Unassembled WGS sequence"/>
</dbReference>
<reference evidence="4" key="1">
    <citation type="journal article" date="2019" name="Int. J. Syst. Evol. Microbiol.">
        <title>The Global Catalogue of Microorganisms (GCM) 10K type strain sequencing project: providing services to taxonomists for standard genome sequencing and annotation.</title>
        <authorList>
            <consortium name="The Broad Institute Genomics Platform"/>
            <consortium name="The Broad Institute Genome Sequencing Center for Infectious Disease"/>
            <person name="Wu L."/>
            <person name="Ma J."/>
        </authorList>
    </citation>
    <scope>NUCLEOTIDE SEQUENCE [LARGE SCALE GENOMIC DNA]</scope>
    <source>
        <strain evidence="4">KCTC 42443</strain>
    </source>
</reference>
<dbReference type="Pfam" id="PF07835">
    <property type="entry name" value="COX4_pro_2"/>
    <property type="match status" value="1"/>
</dbReference>
<protein>
    <recommendedName>
        <fullName evidence="2">Cytochrome c oxidase subunit IV bacterial aa3 type domain-containing protein</fullName>
    </recommendedName>
</protein>
<keyword evidence="4" id="KW-1185">Reference proteome</keyword>
<gene>
    <name evidence="3" type="ORF">GCM10016455_27520</name>
</gene>
<comment type="caution">
    <text evidence="3">The sequence shown here is derived from an EMBL/GenBank/DDBJ whole genome shotgun (WGS) entry which is preliminary data.</text>
</comment>
<name>A0ABQ3JAV7_9RHOB</name>
<dbReference type="InterPro" id="IPR036596">
    <property type="entry name" value="Cyt-C_aa3_sf"/>
</dbReference>
<dbReference type="Gene3D" id="1.20.5.160">
    <property type="entry name" value="Bacterial aa3 type cytochrome c oxidase subunit IV"/>
    <property type="match status" value="1"/>
</dbReference>
<dbReference type="SUPFAM" id="SSF81469">
    <property type="entry name" value="Bacterial aa3 type cytochrome c oxidase subunit IV"/>
    <property type="match status" value="1"/>
</dbReference>
<organism evidence="3 4">
    <name type="scientific">Aliiroseovarius zhejiangensis</name>
    <dbReference type="NCBI Taxonomy" id="1632025"/>
    <lineage>
        <taxon>Bacteria</taxon>
        <taxon>Pseudomonadati</taxon>
        <taxon>Pseudomonadota</taxon>
        <taxon>Alphaproteobacteria</taxon>
        <taxon>Rhodobacterales</taxon>
        <taxon>Paracoccaceae</taxon>
        <taxon>Aliiroseovarius</taxon>
    </lineage>
</organism>
<keyword evidence="1" id="KW-0472">Membrane</keyword>
<dbReference type="InterPro" id="IPR012422">
    <property type="entry name" value="Cyt_c_oxidase_su4_bac-aa3"/>
</dbReference>
<feature type="domain" description="Cytochrome c oxidase subunit IV bacterial aa3 type" evidence="2">
    <location>
        <begin position="5"/>
        <end position="44"/>
    </location>
</feature>
<evidence type="ECO:0000259" key="2">
    <source>
        <dbReference type="Pfam" id="PF07835"/>
    </source>
</evidence>
<accession>A0ABQ3JAV7</accession>